<dbReference type="Proteomes" id="UP000784286">
    <property type="component" value="Unassembled WGS sequence"/>
</dbReference>
<reference evidence="5" key="1">
    <citation type="journal article" date="2021" name="PeerJ">
        <title>Extensive microbial diversity within the chicken gut microbiome revealed by metagenomics and culture.</title>
        <authorList>
            <person name="Gilroy R."/>
            <person name="Ravi A."/>
            <person name="Getino M."/>
            <person name="Pursley I."/>
            <person name="Horton D.L."/>
            <person name="Alikhan N.F."/>
            <person name="Baker D."/>
            <person name="Gharbi K."/>
            <person name="Hall N."/>
            <person name="Watson M."/>
            <person name="Adriaenssens E.M."/>
            <person name="Foster-Nyarko E."/>
            <person name="Jarju S."/>
            <person name="Secka A."/>
            <person name="Antonio M."/>
            <person name="Oren A."/>
            <person name="Chaudhuri R.R."/>
            <person name="La Ragione R."/>
            <person name="Hildebrand F."/>
            <person name="Pallen M.J."/>
        </authorList>
    </citation>
    <scope>NUCLEOTIDE SEQUENCE</scope>
    <source>
        <strain evidence="5">8470</strain>
    </source>
</reference>
<proteinExistence type="inferred from homology"/>
<feature type="domain" description="YknX-like C-terminal permuted SH3-like" evidence="4">
    <location>
        <begin position="294"/>
        <end position="363"/>
    </location>
</feature>
<dbReference type="Gene3D" id="1.10.287.470">
    <property type="entry name" value="Helix hairpin bin"/>
    <property type="match status" value="1"/>
</dbReference>
<dbReference type="Gene3D" id="2.40.50.100">
    <property type="match status" value="1"/>
</dbReference>
<dbReference type="InterPro" id="IPR058625">
    <property type="entry name" value="MdtA-like_BSH"/>
</dbReference>
<name>A0A948TN01_9BACT</name>
<comment type="similarity">
    <text evidence="1">Belongs to the membrane fusion protein (MFP) (TC 8.A.1) family.</text>
</comment>
<dbReference type="AlphaFoldDB" id="A0A948TN01"/>
<dbReference type="InterPro" id="IPR058637">
    <property type="entry name" value="YknX-like_C"/>
</dbReference>
<dbReference type="SUPFAM" id="SSF111369">
    <property type="entry name" value="HlyD-like secretion proteins"/>
    <property type="match status" value="1"/>
</dbReference>
<evidence type="ECO:0000259" key="4">
    <source>
        <dbReference type="Pfam" id="PF25989"/>
    </source>
</evidence>
<dbReference type="PANTHER" id="PTHR30158:SF23">
    <property type="entry name" value="MULTIDRUG RESISTANCE PROTEIN MEXA"/>
    <property type="match status" value="1"/>
</dbReference>
<feature type="domain" description="Multidrug resistance protein MdtA-like beta-barrel" evidence="3">
    <location>
        <begin position="203"/>
        <end position="289"/>
    </location>
</feature>
<dbReference type="Gene3D" id="2.40.420.20">
    <property type="match status" value="1"/>
</dbReference>
<dbReference type="GO" id="GO:0005886">
    <property type="term" value="C:plasma membrane"/>
    <property type="evidence" value="ECO:0007669"/>
    <property type="project" value="TreeGrafter"/>
</dbReference>
<evidence type="ECO:0000256" key="1">
    <source>
        <dbReference type="ARBA" id="ARBA00009477"/>
    </source>
</evidence>
<comment type="caution">
    <text evidence="5">The sequence shown here is derived from an EMBL/GenBank/DDBJ whole genome shotgun (WGS) entry which is preliminary data.</text>
</comment>
<evidence type="ECO:0000259" key="2">
    <source>
        <dbReference type="Pfam" id="PF25917"/>
    </source>
</evidence>
<organism evidence="5 6">
    <name type="scientific">Candidatus Phocaeicola excrementipullorum</name>
    <dbReference type="NCBI Taxonomy" id="2838731"/>
    <lineage>
        <taxon>Bacteria</taxon>
        <taxon>Pseudomonadati</taxon>
        <taxon>Bacteroidota</taxon>
        <taxon>Bacteroidia</taxon>
        <taxon>Bacteroidales</taxon>
        <taxon>Bacteroidaceae</taxon>
        <taxon>Phocaeicola</taxon>
    </lineage>
</organism>
<dbReference type="GO" id="GO:0015562">
    <property type="term" value="F:efflux transmembrane transporter activity"/>
    <property type="evidence" value="ECO:0007669"/>
    <property type="project" value="InterPro"/>
</dbReference>
<dbReference type="GO" id="GO:0030313">
    <property type="term" value="C:cell envelope"/>
    <property type="evidence" value="ECO:0007669"/>
    <property type="project" value="UniProtKB-SubCell"/>
</dbReference>
<dbReference type="Pfam" id="PF25944">
    <property type="entry name" value="Beta-barrel_RND"/>
    <property type="match status" value="1"/>
</dbReference>
<feature type="domain" description="Multidrug resistance protein MdtA-like barrel-sandwich hybrid" evidence="2">
    <location>
        <begin position="57"/>
        <end position="197"/>
    </location>
</feature>
<reference evidence="5" key="2">
    <citation type="submission" date="2021-04" db="EMBL/GenBank/DDBJ databases">
        <authorList>
            <person name="Gilroy R."/>
        </authorList>
    </citation>
    <scope>NUCLEOTIDE SEQUENCE</scope>
    <source>
        <strain evidence="5">8470</strain>
    </source>
</reference>
<dbReference type="Pfam" id="PF25917">
    <property type="entry name" value="BSH_RND"/>
    <property type="match status" value="1"/>
</dbReference>
<dbReference type="Pfam" id="PF25989">
    <property type="entry name" value="YknX_C"/>
    <property type="match status" value="1"/>
</dbReference>
<sequence>MKKQICVWAVLCSICLASCKNGTTEGKPQAYPVFTVGVSPVETTDDYPASIRGRQDIEIYPQVSGKIVKVAVTEGERVRRGQTLFVIDQIPYQAALQTAMANVRAAAASVSTAQLTYDGKKELFDQRVISQFELSTAENALLTAKAQQAQAEAQEVNARNNLSYTVVTSPADGVVGTIPYRVGALVSSSSAQPLTTVSDNSVMYVYFSMPENRLLSLVRRYGSVEETLKQMPPVGLRLNDGSLYDRYGRVESISGVLDMQTGAASFRAAFPNPAGLLHSGGAGNVLITETVDSALTIPQAATYEIQDKVFVYRVVHGKAKSAPVEVTPFNDEKLYIVRSGLDAGETIVAEGVGLLQDGMDITVKQ</sequence>
<evidence type="ECO:0000313" key="6">
    <source>
        <dbReference type="Proteomes" id="UP000784286"/>
    </source>
</evidence>
<gene>
    <name evidence="5" type="ORF">H9928_06900</name>
</gene>
<dbReference type="InterPro" id="IPR058626">
    <property type="entry name" value="MdtA-like_b-barrel"/>
</dbReference>
<dbReference type="EMBL" id="JAHLFJ010000068">
    <property type="protein sequence ID" value="MBU3856264.1"/>
    <property type="molecule type" value="Genomic_DNA"/>
</dbReference>
<accession>A0A948TN01</accession>
<protein>
    <submittedName>
        <fullName evidence="5">Efflux RND transporter periplasmic adaptor subunit</fullName>
    </submittedName>
</protein>
<evidence type="ECO:0000259" key="3">
    <source>
        <dbReference type="Pfam" id="PF25944"/>
    </source>
</evidence>
<dbReference type="InterPro" id="IPR006143">
    <property type="entry name" value="RND_pump_MFP"/>
</dbReference>
<evidence type="ECO:0000313" key="5">
    <source>
        <dbReference type="EMBL" id="MBU3856264.1"/>
    </source>
</evidence>
<dbReference type="Gene3D" id="2.40.30.170">
    <property type="match status" value="1"/>
</dbReference>
<dbReference type="PANTHER" id="PTHR30158">
    <property type="entry name" value="ACRA/E-RELATED COMPONENT OF DRUG EFFLUX TRANSPORTER"/>
    <property type="match status" value="1"/>
</dbReference>
<dbReference type="NCBIfam" id="TIGR01730">
    <property type="entry name" value="RND_mfp"/>
    <property type="match status" value="1"/>
</dbReference>
<dbReference type="GO" id="GO:0046677">
    <property type="term" value="P:response to antibiotic"/>
    <property type="evidence" value="ECO:0007669"/>
    <property type="project" value="TreeGrafter"/>
</dbReference>